<dbReference type="InterPro" id="IPR014030">
    <property type="entry name" value="Ketoacyl_synth_N"/>
</dbReference>
<evidence type="ECO:0000313" key="7">
    <source>
        <dbReference type="Proteomes" id="UP001157134"/>
    </source>
</evidence>
<keyword evidence="7" id="KW-1185">Reference proteome</keyword>
<dbReference type="PANTHER" id="PTHR11712">
    <property type="entry name" value="POLYKETIDE SYNTHASE-RELATED"/>
    <property type="match status" value="1"/>
</dbReference>
<keyword evidence="3 4" id="KW-0808">Transferase</keyword>
<accession>A0ABQ6HH92</accession>
<protein>
    <submittedName>
        <fullName evidence="6">3-oxoacyl-ACP synthase</fullName>
    </submittedName>
</protein>
<reference evidence="6 7" key="1">
    <citation type="submission" date="2023-03" db="EMBL/GenBank/DDBJ databases">
        <title>Thalassotalea loyana LMG 22536T draft genome sequence.</title>
        <authorList>
            <person name="Sawabe T."/>
        </authorList>
    </citation>
    <scope>NUCLEOTIDE SEQUENCE [LARGE SCALE GENOMIC DNA]</scope>
    <source>
        <strain evidence="6 7">LMG 22536</strain>
    </source>
</reference>
<dbReference type="PANTHER" id="PTHR11712:SF336">
    <property type="entry name" value="3-OXOACYL-[ACYL-CARRIER-PROTEIN] SYNTHASE, MITOCHONDRIAL"/>
    <property type="match status" value="1"/>
</dbReference>
<comment type="similarity">
    <text evidence="2 4">Belongs to the thiolase-like superfamily. Beta-ketoacyl-ACP synthases family.</text>
</comment>
<name>A0ABQ6HH92_9GAMM</name>
<feature type="domain" description="Ketosynthase family 3 (KS3)" evidence="5">
    <location>
        <begin position="4"/>
        <end position="411"/>
    </location>
</feature>
<dbReference type="InterPro" id="IPR016039">
    <property type="entry name" value="Thiolase-like"/>
</dbReference>
<evidence type="ECO:0000256" key="1">
    <source>
        <dbReference type="ARBA" id="ARBA00005194"/>
    </source>
</evidence>
<dbReference type="Pfam" id="PF00109">
    <property type="entry name" value="ketoacyl-synt"/>
    <property type="match status" value="1"/>
</dbReference>
<evidence type="ECO:0000256" key="3">
    <source>
        <dbReference type="ARBA" id="ARBA00022679"/>
    </source>
</evidence>
<evidence type="ECO:0000313" key="6">
    <source>
        <dbReference type="EMBL" id="GLX86236.1"/>
    </source>
</evidence>
<dbReference type="CDD" id="cd00834">
    <property type="entry name" value="KAS_I_II"/>
    <property type="match status" value="1"/>
</dbReference>
<sequence length="414" mass="45038">MNNKKRVVVTGYGAVSSMGNNADEIWKNVMNYEVGYNYFDFSEHDIHSKFYGFFDLDKSLLKGISKKLLKQSPMFAKYSLIAAREAIEMSLNGMTLDEIADDFERGTIIGTGYGGIDSIVENSNHWFAEGYASSFSNVMTMKSIATAVVSMNWNLRGMQSSPVAACATGSIAIGEAYEAIKAGRAKYMVAGGTESIKHNYSLWTIDSIQALNKSQEAQNLASCPFDSNRSGFVLSEGAAVLCLEDYDNAKARGATILAEIVGYANYSDCHDMTAPAEDLLARVNVIKDLCKQGGTLPDYVNLHGTSTPLNDRNETAAFKAALGNVAYEIPMSSTKSYTGHLIAAAGSIETIFCIKGMHDNVIPATRNLHNPDPECDLNYVPNEHMTSHNYDLAMNISFGFGGTNAGLMVKKYVD</sequence>
<evidence type="ECO:0000259" key="5">
    <source>
        <dbReference type="PROSITE" id="PS52004"/>
    </source>
</evidence>
<gene>
    <name evidence="6" type="ORF">tloyanaT_24890</name>
</gene>
<dbReference type="Gene3D" id="3.40.47.10">
    <property type="match status" value="1"/>
</dbReference>
<dbReference type="PROSITE" id="PS00606">
    <property type="entry name" value="KS3_1"/>
    <property type="match status" value="1"/>
</dbReference>
<evidence type="ECO:0000256" key="2">
    <source>
        <dbReference type="ARBA" id="ARBA00008467"/>
    </source>
</evidence>
<dbReference type="InterPro" id="IPR018201">
    <property type="entry name" value="Ketoacyl_synth_AS"/>
</dbReference>
<dbReference type="Pfam" id="PF02801">
    <property type="entry name" value="Ketoacyl-synt_C"/>
    <property type="match status" value="1"/>
</dbReference>
<proteinExistence type="inferred from homology"/>
<dbReference type="PROSITE" id="PS52004">
    <property type="entry name" value="KS3_2"/>
    <property type="match status" value="1"/>
</dbReference>
<dbReference type="EMBL" id="BSSV01000005">
    <property type="protein sequence ID" value="GLX86236.1"/>
    <property type="molecule type" value="Genomic_DNA"/>
</dbReference>
<evidence type="ECO:0000256" key="4">
    <source>
        <dbReference type="RuleBase" id="RU003694"/>
    </source>
</evidence>
<comment type="pathway">
    <text evidence="1">Lipid metabolism; fatty acid biosynthesis.</text>
</comment>
<dbReference type="InterPro" id="IPR000794">
    <property type="entry name" value="Beta-ketoacyl_synthase"/>
</dbReference>
<dbReference type="InterPro" id="IPR014031">
    <property type="entry name" value="Ketoacyl_synth_C"/>
</dbReference>
<dbReference type="InterPro" id="IPR020841">
    <property type="entry name" value="PKS_Beta-ketoAc_synthase_dom"/>
</dbReference>
<organism evidence="6 7">
    <name type="scientific">Thalassotalea loyana</name>
    <dbReference type="NCBI Taxonomy" id="280483"/>
    <lineage>
        <taxon>Bacteria</taxon>
        <taxon>Pseudomonadati</taxon>
        <taxon>Pseudomonadota</taxon>
        <taxon>Gammaproteobacteria</taxon>
        <taxon>Alteromonadales</taxon>
        <taxon>Colwelliaceae</taxon>
        <taxon>Thalassotalea</taxon>
    </lineage>
</organism>
<dbReference type="Proteomes" id="UP001157134">
    <property type="component" value="Unassembled WGS sequence"/>
</dbReference>
<dbReference type="SMART" id="SM00825">
    <property type="entry name" value="PKS_KS"/>
    <property type="match status" value="1"/>
</dbReference>
<dbReference type="RefSeq" id="WP_284299046.1">
    <property type="nucleotide sequence ID" value="NZ_BSSV01000005.1"/>
</dbReference>
<dbReference type="SUPFAM" id="SSF53901">
    <property type="entry name" value="Thiolase-like"/>
    <property type="match status" value="2"/>
</dbReference>
<comment type="caution">
    <text evidence="6">The sequence shown here is derived from an EMBL/GenBank/DDBJ whole genome shotgun (WGS) entry which is preliminary data.</text>
</comment>